<protein>
    <recommendedName>
        <fullName evidence="3">2-amino-4-hydroxy-6-hydroxymethyldihydropteridine diphosphokinase</fullName>
        <ecNumber evidence="3">2.7.6.3</ecNumber>
    </recommendedName>
</protein>
<dbReference type="AlphaFoldDB" id="A0A941E8Y4"/>
<comment type="catalytic activity">
    <reaction evidence="1">
        <text>6-hydroxymethyl-7,8-dihydropterin + ATP = (7,8-dihydropterin-6-yl)methyl diphosphate + AMP + H(+)</text>
        <dbReference type="Rhea" id="RHEA:11412"/>
        <dbReference type="ChEBI" id="CHEBI:15378"/>
        <dbReference type="ChEBI" id="CHEBI:30616"/>
        <dbReference type="ChEBI" id="CHEBI:44841"/>
        <dbReference type="ChEBI" id="CHEBI:72950"/>
        <dbReference type="ChEBI" id="CHEBI:456215"/>
        <dbReference type="EC" id="2.7.6.3"/>
    </reaction>
</comment>
<gene>
    <name evidence="10" type="primary">folK</name>
    <name evidence="10" type="ORF">KDK95_07685</name>
</gene>
<dbReference type="PANTHER" id="PTHR43071">
    <property type="entry name" value="2-AMINO-4-HYDROXY-6-HYDROXYMETHYLDIHYDROPTERIDINE PYROPHOSPHOKINASE"/>
    <property type="match status" value="1"/>
</dbReference>
<evidence type="ECO:0000256" key="3">
    <source>
        <dbReference type="ARBA" id="ARBA00013253"/>
    </source>
</evidence>
<evidence type="ECO:0000256" key="8">
    <source>
        <dbReference type="ARBA" id="ARBA00022909"/>
    </source>
</evidence>
<evidence type="ECO:0000259" key="9">
    <source>
        <dbReference type="Pfam" id="PF01288"/>
    </source>
</evidence>
<evidence type="ECO:0000256" key="7">
    <source>
        <dbReference type="ARBA" id="ARBA00022840"/>
    </source>
</evidence>
<evidence type="ECO:0000313" key="10">
    <source>
        <dbReference type="EMBL" id="MBR7826178.1"/>
    </source>
</evidence>
<keyword evidence="7" id="KW-0067">ATP-binding</keyword>
<dbReference type="Gene3D" id="3.30.70.560">
    <property type="entry name" value="7,8-Dihydro-6-hydroxymethylpterin-pyrophosphokinase HPPK"/>
    <property type="match status" value="1"/>
</dbReference>
<dbReference type="NCBIfam" id="TIGR01498">
    <property type="entry name" value="folK"/>
    <property type="match status" value="1"/>
</dbReference>
<name>A0A941E8Y4_9ACTN</name>
<dbReference type="PANTHER" id="PTHR43071:SF1">
    <property type="entry name" value="2-AMINO-4-HYDROXY-6-HYDROXYMETHYLDIHYDROPTERIDINE PYROPHOSPHOKINASE"/>
    <property type="match status" value="1"/>
</dbReference>
<organism evidence="10 11">
    <name type="scientific">Actinospica acidithermotolerans</name>
    <dbReference type="NCBI Taxonomy" id="2828514"/>
    <lineage>
        <taxon>Bacteria</taxon>
        <taxon>Bacillati</taxon>
        <taxon>Actinomycetota</taxon>
        <taxon>Actinomycetes</taxon>
        <taxon>Catenulisporales</taxon>
        <taxon>Actinospicaceae</taxon>
        <taxon>Actinospica</taxon>
    </lineage>
</organism>
<dbReference type="InterPro" id="IPR000550">
    <property type="entry name" value="Hppk"/>
</dbReference>
<keyword evidence="4 10" id="KW-0808">Transferase</keyword>
<dbReference type="EC" id="2.7.6.3" evidence="3"/>
<keyword evidence="11" id="KW-1185">Reference proteome</keyword>
<comment type="caution">
    <text evidence="10">The sequence shown here is derived from an EMBL/GenBank/DDBJ whole genome shotgun (WGS) entry which is preliminary data.</text>
</comment>
<keyword evidence="6" id="KW-0418">Kinase</keyword>
<dbReference type="CDD" id="cd00483">
    <property type="entry name" value="HPPK"/>
    <property type="match status" value="1"/>
</dbReference>
<sequence>MTTTHSAHHAVLALGGNLGDRLESLQSALDALGDAPGIQPISISPVYETAPFGGPAGDPQAKDLSDQPAYLNAVAVVGTDLTPHQLLIRTQAIEEALHRVRGERWSARTIDVDIIVYDDLELNDEDLTVPHNRAHERAFVLRPWHDVEPNAVIPGRGPIAELLDELPKDGVEPRPDLLLQW</sequence>
<feature type="domain" description="7,8-dihydro-6-hydroxymethylpterin-pyrophosphokinase" evidence="9">
    <location>
        <begin position="11"/>
        <end position="149"/>
    </location>
</feature>
<evidence type="ECO:0000256" key="1">
    <source>
        <dbReference type="ARBA" id="ARBA00000198"/>
    </source>
</evidence>
<keyword evidence="5" id="KW-0547">Nucleotide-binding</keyword>
<dbReference type="RefSeq" id="WP_212517327.1">
    <property type="nucleotide sequence ID" value="NZ_JAGSOH010000013.1"/>
</dbReference>
<evidence type="ECO:0000256" key="6">
    <source>
        <dbReference type="ARBA" id="ARBA00022777"/>
    </source>
</evidence>
<evidence type="ECO:0000256" key="2">
    <source>
        <dbReference type="ARBA" id="ARBA00005051"/>
    </source>
</evidence>
<dbReference type="SUPFAM" id="SSF55083">
    <property type="entry name" value="6-hydroxymethyl-7,8-dihydropterin pyrophosphokinase, HPPK"/>
    <property type="match status" value="1"/>
</dbReference>
<dbReference type="GO" id="GO:0005524">
    <property type="term" value="F:ATP binding"/>
    <property type="evidence" value="ECO:0007669"/>
    <property type="project" value="UniProtKB-KW"/>
</dbReference>
<dbReference type="EMBL" id="JAGSOH010000013">
    <property type="protein sequence ID" value="MBR7826178.1"/>
    <property type="molecule type" value="Genomic_DNA"/>
</dbReference>
<evidence type="ECO:0000256" key="5">
    <source>
        <dbReference type="ARBA" id="ARBA00022741"/>
    </source>
</evidence>
<comment type="pathway">
    <text evidence="2">Cofactor biosynthesis; tetrahydrofolate biosynthesis; 2-amino-4-hydroxy-6-hydroxymethyl-7,8-dihydropteridine diphosphate from 7,8-dihydroneopterin triphosphate: step 4/4.</text>
</comment>
<dbReference type="GO" id="GO:0003848">
    <property type="term" value="F:2-amino-4-hydroxy-6-hydroxymethyldihydropteridine diphosphokinase activity"/>
    <property type="evidence" value="ECO:0007669"/>
    <property type="project" value="UniProtKB-EC"/>
</dbReference>
<reference evidence="10" key="1">
    <citation type="submission" date="2021-04" db="EMBL/GenBank/DDBJ databases">
        <title>Genome based classification of Actinospica acidithermotolerans sp. nov., an actinobacterium isolated from an Indonesian hot spring.</title>
        <authorList>
            <person name="Kusuma A.B."/>
            <person name="Putra K.E."/>
            <person name="Nafisah S."/>
            <person name="Loh J."/>
            <person name="Nouioui I."/>
            <person name="Goodfellow M."/>
        </authorList>
    </citation>
    <scope>NUCLEOTIDE SEQUENCE</scope>
    <source>
        <strain evidence="10">MGRD01-02</strain>
    </source>
</reference>
<accession>A0A941E8Y4</accession>
<evidence type="ECO:0000256" key="4">
    <source>
        <dbReference type="ARBA" id="ARBA00022679"/>
    </source>
</evidence>
<dbReference type="GO" id="GO:0046656">
    <property type="term" value="P:folic acid biosynthetic process"/>
    <property type="evidence" value="ECO:0007669"/>
    <property type="project" value="UniProtKB-KW"/>
</dbReference>
<dbReference type="InterPro" id="IPR035907">
    <property type="entry name" value="Hppk_sf"/>
</dbReference>
<dbReference type="Proteomes" id="UP000676325">
    <property type="component" value="Unassembled WGS sequence"/>
</dbReference>
<dbReference type="GO" id="GO:0016301">
    <property type="term" value="F:kinase activity"/>
    <property type="evidence" value="ECO:0007669"/>
    <property type="project" value="UniProtKB-KW"/>
</dbReference>
<proteinExistence type="predicted"/>
<evidence type="ECO:0000313" key="11">
    <source>
        <dbReference type="Proteomes" id="UP000676325"/>
    </source>
</evidence>
<keyword evidence="8" id="KW-0289">Folate biosynthesis</keyword>
<dbReference type="Pfam" id="PF01288">
    <property type="entry name" value="HPPK"/>
    <property type="match status" value="1"/>
</dbReference>